<sequence length="152" mass="17014">MEVPHGSMGTENNGKIGDAESEALERVELALSNLRDDVSNIIIQYTQGRDSLEFSSQIFHCYPTNDHKGFELRQASNDVMQKVYTLSDESTRAKVLRMLVDGNPLGKGVMFQNYVQRILRLGGRSFKAKSIDDGTEITIEVGEGPKTKFFHT</sequence>
<dbReference type="GeneID" id="33561693"/>
<organism evidence="1 2">
    <name type="scientific">Lobosporangium transversale</name>
    <dbReference type="NCBI Taxonomy" id="64571"/>
    <lineage>
        <taxon>Eukaryota</taxon>
        <taxon>Fungi</taxon>
        <taxon>Fungi incertae sedis</taxon>
        <taxon>Mucoromycota</taxon>
        <taxon>Mortierellomycotina</taxon>
        <taxon>Mortierellomycetes</taxon>
        <taxon>Mortierellales</taxon>
        <taxon>Mortierellaceae</taxon>
        <taxon>Lobosporangium</taxon>
    </lineage>
</organism>
<comment type="caution">
    <text evidence="1">The sequence shown here is derived from an EMBL/GenBank/DDBJ whole genome shotgun (WGS) entry which is preliminary data.</text>
</comment>
<dbReference type="RefSeq" id="XP_021882967.1">
    <property type="nucleotide sequence ID" value="XM_022019848.1"/>
</dbReference>
<evidence type="ECO:0000313" key="1">
    <source>
        <dbReference type="EMBL" id="ORZ21716.1"/>
    </source>
</evidence>
<name>A0A1Y2GTX9_9FUNG</name>
<keyword evidence="2" id="KW-1185">Reference proteome</keyword>
<protein>
    <submittedName>
        <fullName evidence="1">Uncharacterized protein</fullName>
    </submittedName>
</protein>
<dbReference type="EMBL" id="MCFF01000011">
    <property type="protein sequence ID" value="ORZ21716.1"/>
    <property type="molecule type" value="Genomic_DNA"/>
</dbReference>
<proteinExistence type="predicted"/>
<dbReference type="Proteomes" id="UP000193648">
    <property type="component" value="Unassembled WGS sequence"/>
</dbReference>
<reference evidence="1 2" key="1">
    <citation type="submission" date="2016-07" db="EMBL/GenBank/DDBJ databases">
        <title>Pervasive Adenine N6-methylation of Active Genes in Fungi.</title>
        <authorList>
            <consortium name="DOE Joint Genome Institute"/>
            <person name="Mondo S.J."/>
            <person name="Dannebaum R.O."/>
            <person name="Kuo R.C."/>
            <person name="Labutti K."/>
            <person name="Haridas S."/>
            <person name="Kuo A."/>
            <person name="Salamov A."/>
            <person name="Ahrendt S.R."/>
            <person name="Lipzen A."/>
            <person name="Sullivan W."/>
            <person name="Andreopoulos W.B."/>
            <person name="Clum A."/>
            <person name="Lindquist E."/>
            <person name="Daum C."/>
            <person name="Ramamoorthy G.K."/>
            <person name="Gryganskyi A."/>
            <person name="Culley D."/>
            <person name="Magnuson J.K."/>
            <person name="James T.Y."/>
            <person name="O'Malley M.A."/>
            <person name="Stajich J.E."/>
            <person name="Spatafora J.W."/>
            <person name="Visel A."/>
            <person name="Grigoriev I.V."/>
        </authorList>
    </citation>
    <scope>NUCLEOTIDE SEQUENCE [LARGE SCALE GENOMIC DNA]</scope>
    <source>
        <strain evidence="1 2">NRRL 3116</strain>
    </source>
</reference>
<accession>A0A1Y2GTX9</accession>
<gene>
    <name evidence="1" type="ORF">BCR41DRAFT_19606</name>
</gene>
<dbReference type="OrthoDB" id="19861at2759"/>
<dbReference type="AlphaFoldDB" id="A0A1Y2GTX9"/>
<evidence type="ECO:0000313" key="2">
    <source>
        <dbReference type="Proteomes" id="UP000193648"/>
    </source>
</evidence>
<dbReference type="InParanoid" id="A0A1Y2GTX9"/>